<comment type="cofactor">
    <cofactor evidence="1">
        <name>Co(2+)</name>
        <dbReference type="ChEBI" id="CHEBI:48828"/>
    </cofactor>
</comment>
<dbReference type="GO" id="GO:0005886">
    <property type="term" value="C:plasma membrane"/>
    <property type="evidence" value="ECO:0007669"/>
    <property type="project" value="UniProtKB-SubCell"/>
</dbReference>
<gene>
    <name evidence="11" type="ORF">IE81DRAFT_331063</name>
</gene>
<evidence type="ECO:0000256" key="7">
    <source>
        <dbReference type="ARBA" id="ARBA00023277"/>
    </source>
</evidence>
<feature type="signal peptide" evidence="9">
    <location>
        <begin position="1"/>
        <end position="23"/>
    </location>
</feature>
<evidence type="ECO:0000313" key="12">
    <source>
        <dbReference type="Proteomes" id="UP000245783"/>
    </source>
</evidence>
<protein>
    <submittedName>
        <fullName evidence="11">Glycoside hydrolase/deacetylase</fullName>
    </submittedName>
</protein>
<keyword evidence="3" id="KW-0336">GPI-anchor</keyword>
<proteinExistence type="predicted"/>
<keyword evidence="5 9" id="KW-0732">Signal</keyword>
<name>A0A316VU95_9BASI</name>
<dbReference type="PANTHER" id="PTHR46471:SF2">
    <property type="entry name" value="CHITIN DEACETYLASE-RELATED"/>
    <property type="match status" value="1"/>
</dbReference>
<evidence type="ECO:0000256" key="5">
    <source>
        <dbReference type="ARBA" id="ARBA00022729"/>
    </source>
</evidence>
<dbReference type="GO" id="GO:0016810">
    <property type="term" value="F:hydrolase activity, acting on carbon-nitrogen (but not peptide) bonds"/>
    <property type="evidence" value="ECO:0007669"/>
    <property type="project" value="InterPro"/>
</dbReference>
<keyword evidence="6 11" id="KW-0378">Hydrolase</keyword>
<organism evidence="11 12">
    <name type="scientific">Ceraceosorus guamensis</name>
    <dbReference type="NCBI Taxonomy" id="1522189"/>
    <lineage>
        <taxon>Eukaryota</taxon>
        <taxon>Fungi</taxon>
        <taxon>Dikarya</taxon>
        <taxon>Basidiomycota</taxon>
        <taxon>Ustilaginomycotina</taxon>
        <taxon>Exobasidiomycetes</taxon>
        <taxon>Ceraceosorales</taxon>
        <taxon>Ceraceosoraceae</taxon>
        <taxon>Ceraceosorus</taxon>
    </lineage>
</organism>
<reference evidence="11 12" key="1">
    <citation type="journal article" date="2018" name="Mol. Biol. Evol.">
        <title>Broad Genomic Sampling Reveals a Smut Pathogenic Ancestry of the Fungal Clade Ustilaginomycotina.</title>
        <authorList>
            <person name="Kijpornyongpan T."/>
            <person name="Mondo S.J."/>
            <person name="Barry K."/>
            <person name="Sandor L."/>
            <person name="Lee J."/>
            <person name="Lipzen A."/>
            <person name="Pangilinan J."/>
            <person name="LaButti K."/>
            <person name="Hainaut M."/>
            <person name="Henrissat B."/>
            <person name="Grigoriev I.V."/>
            <person name="Spatafora J.W."/>
            <person name="Aime M.C."/>
        </authorList>
    </citation>
    <scope>NUCLEOTIDE SEQUENCE [LARGE SCALE GENOMIC DNA]</scope>
    <source>
        <strain evidence="11 12">MCA 4658</strain>
    </source>
</reference>
<dbReference type="Pfam" id="PF01522">
    <property type="entry name" value="Polysacc_deac_1"/>
    <property type="match status" value="1"/>
</dbReference>
<dbReference type="AlphaFoldDB" id="A0A316VU95"/>
<dbReference type="PANTHER" id="PTHR46471">
    <property type="entry name" value="CHITIN DEACETYLASE"/>
    <property type="match status" value="1"/>
</dbReference>
<dbReference type="STRING" id="1522189.A0A316VU95"/>
<dbReference type="GO" id="GO:0005975">
    <property type="term" value="P:carbohydrate metabolic process"/>
    <property type="evidence" value="ECO:0007669"/>
    <property type="project" value="InterPro"/>
</dbReference>
<dbReference type="GO" id="GO:0098552">
    <property type="term" value="C:side of membrane"/>
    <property type="evidence" value="ECO:0007669"/>
    <property type="project" value="UniProtKB-KW"/>
</dbReference>
<dbReference type="InterPro" id="IPR011330">
    <property type="entry name" value="Glyco_hydro/deAcase_b/a-brl"/>
</dbReference>
<keyword evidence="12" id="KW-1185">Reference proteome</keyword>
<keyword evidence="7" id="KW-0119">Carbohydrate metabolism</keyword>
<dbReference type="Gene3D" id="3.20.20.370">
    <property type="entry name" value="Glycoside hydrolase/deacetylase"/>
    <property type="match status" value="1"/>
</dbReference>
<evidence type="ECO:0000256" key="3">
    <source>
        <dbReference type="ARBA" id="ARBA00022622"/>
    </source>
</evidence>
<evidence type="ECO:0000256" key="6">
    <source>
        <dbReference type="ARBA" id="ARBA00022801"/>
    </source>
</evidence>
<dbReference type="SUPFAM" id="SSF88713">
    <property type="entry name" value="Glycoside hydrolase/deacetylase"/>
    <property type="match status" value="1"/>
</dbReference>
<evidence type="ECO:0000256" key="2">
    <source>
        <dbReference type="ARBA" id="ARBA00004609"/>
    </source>
</evidence>
<evidence type="ECO:0000256" key="1">
    <source>
        <dbReference type="ARBA" id="ARBA00001941"/>
    </source>
</evidence>
<dbReference type="InterPro" id="IPR002509">
    <property type="entry name" value="NODB_dom"/>
</dbReference>
<keyword evidence="4" id="KW-0479">Metal-binding</keyword>
<dbReference type="OrthoDB" id="2125469at2759"/>
<dbReference type="EMBL" id="KZ819397">
    <property type="protein sequence ID" value="PWN41169.1"/>
    <property type="molecule type" value="Genomic_DNA"/>
</dbReference>
<keyword evidence="3" id="KW-0325">Glycoprotein</keyword>
<dbReference type="Proteomes" id="UP000245783">
    <property type="component" value="Unassembled WGS sequence"/>
</dbReference>
<evidence type="ECO:0000256" key="4">
    <source>
        <dbReference type="ARBA" id="ARBA00022723"/>
    </source>
</evidence>
<sequence length="347" mass="38739">MRAASILGGLALAFAVTSAPATADSMIKRPGTERHALVKRAHQLARDEVLSTLPSFVREDLAKRDPNDYEVHYEHLLDRYMSDEAPLNELERRAEKFDAGGPAHDGAATWVNGHGPGIGQCGGKKVAITFDDGPYENHLKLAQKFKDANQFLTFFVNGNNFGCIYDKPYPQQMRKAWDLGVATYGSHTWSHANLTSATSDDQILKQLHLVEEALYRILGVVPRYLRPPYGETNRRILKLMKDNDYKVVQWNTNNGDGDGLPPAESIKIWQSIEKANKVLMLNHETHADTVNKVVPAGLEHLKQAGIQTVPLEKCLKHHPAPYKVTAKRSKRTDEWTCVGKPAPGKFE</sequence>
<dbReference type="PROSITE" id="PS51677">
    <property type="entry name" value="NODB"/>
    <property type="match status" value="1"/>
</dbReference>
<dbReference type="GeneID" id="37037092"/>
<keyword evidence="8" id="KW-0449">Lipoprotein</keyword>
<evidence type="ECO:0000259" key="10">
    <source>
        <dbReference type="PROSITE" id="PS51677"/>
    </source>
</evidence>
<dbReference type="InParanoid" id="A0A316VU95"/>
<comment type="subcellular location">
    <subcellularLocation>
        <location evidence="2">Cell membrane</location>
        <topology evidence="2">Lipid-anchor</topology>
        <topology evidence="2">GPI-anchor</topology>
    </subcellularLocation>
</comment>
<evidence type="ECO:0000256" key="9">
    <source>
        <dbReference type="SAM" id="SignalP"/>
    </source>
</evidence>
<evidence type="ECO:0000313" key="11">
    <source>
        <dbReference type="EMBL" id="PWN41169.1"/>
    </source>
</evidence>
<feature type="chain" id="PRO_5016403863" evidence="9">
    <location>
        <begin position="24"/>
        <end position="347"/>
    </location>
</feature>
<feature type="domain" description="NodB homology" evidence="10">
    <location>
        <begin position="124"/>
        <end position="309"/>
    </location>
</feature>
<keyword evidence="3" id="KW-0472">Membrane</keyword>
<dbReference type="GO" id="GO:0046872">
    <property type="term" value="F:metal ion binding"/>
    <property type="evidence" value="ECO:0007669"/>
    <property type="project" value="UniProtKB-KW"/>
</dbReference>
<accession>A0A316VU95</accession>
<evidence type="ECO:0000256" key="8">
    <source>
        <dbReference type="ARBA" id="ARBA00023288"/>
    </source>
</evidence>
<dbReference type="RefSeq" id="XP_025368329.1">
    <property type="nucleotide sequence ID" value="XM_025515222.1"/>
</dbReference>